<name>A0A1E5JMU4_9GAMM</name>
<protein>
    <submittedName>
        <fullName evidence="1">Uncharacterized protein</fullName>
    </submittedName>
</protein>
<accession>A0A1E5JMU4</accession>
<dbReference type="AlphaFoldDB" id="A0A1E5JMU4"/>
<keyword evidence="2" id="KW-1185">Reference proteome</keyword>
<reference evidence="1 2" key="1">
    <citation type="submission" date="2016-02" db="EMBL/GenBank/DDBJ databases">
        <title>Secondary metabolites in Legionella.</title>
        <authorList>
            <person name="Tobias N.J."/>
            <person name="Bode H.B."/>
        </authorList>
    </citation>
    <scope>NUCLEOTIDE SEQUENCE [LARGE SCALE GENOMIC DNA]</scope>
    <source>
        <strain evidence="1 2">DSM 19216</strain>
    </source>
</reference>
<proteinExistence type="predicted"/>
<gene>
    <name evidence="1" type="ORF">lpari_03151</name>
</gene>
<evidence type="ECO:0000313" key="2">
    <source>
        <dbReference type="Proteomes" id="UP000095229"/>
    </source>
</evidence>
<sequence>MTGRYDLTEILQFMGLSQADKPSIQHVKVDVSCS</sequence>
<dbReference type="EMBL" id="LSOG01000084">
    <property type="protein sequence ID" value="OEH45832.1"/>
    <property type="molecule type" value="Genomic_DNA"/>
</dbReference>
<organism evidence="1 2">
    <name type="scientific">Legionella parisiensis</name>
    <dbReference type="NCBI Taxonomy" id="45071"/>
    <lineage>
        <taxon>Bacteria</taxon>
        <taxon>Pseudomonadati</taxon>
        <taxon>Pseudomonadota</taxon>
        <taxon>Gammaproteobacteria</taxon>
        <taxon>Legionellales</taxon>
        <taxon>Legionellaceae</taxon>
        <taxon>Legionella</taxon>
    </lineage>
</organism>
<evidence type="ECO:0000313" key="1">
    <source>
        <dbReference type="EMBL" id="OEH45832.1"/>
    </source>
</evidence>
<dbReference type="Proteomes" id="UP000095229">
    <property type="component" value="Unassembled WGS sequence"/>
</dbReference>
<comment type="caution">
    <text evidence="1">The sequence shown here is derived from an EMBL/GenBank/DDBJ whole genome shotgun (WGS) entry which is preliminary data.</text>
</comment>